<dbReference type="AlphaFoldDB" id="A0A1H8AX00"/>
<gene>
    <name evidence="1" type="ORF">SAMN05216404_10136</name>
</gene>
<proteinExistence type="predicted"/>
<sequence>MIRFLNDETVAGYRYGKGAISRFDDVTEATLIAQGDAEDYPAVTKPVEVLSSSAVAASCALTATDEILGSFTVRAGIIGVNSILQIEPLWTFSSSANNKILKVKVGGVTVYSATRTTSVKEAPLIVLANRNSLASQIQPYDNAYVTAGSGAPATYTIDFANSVTVDIIGQRANSGDALKLEYYRVLHFVGD</sequence>
<dbReference type="EMBL" id="FOCT01000001">
    <property type="protein sequence ID" value="SEM74464.1"/>
    <property type="molecule type" value="Genomic_DNA"/>
</dbReference>
<evidence type="ECO:0000313" key="2">
    <source>
        <dbReference type="Proteomes" id="UP000183898"/>
    </source>
</evidence>
<evidence type="ECO:0000313" key="1">
    <source>
        <dbReference type="EMBL" id="SEM74464.1"/>
    </source>
</evidence>
<accession>A0A1H8AX00</accession>
<protein>
    <submittedName>
        <fullName evidence="1">Uncharacterized protein</fullName>
    </submittedName>
</protein>
<organism evidence="1 2">
    <name type="scientific">Nitrosospira multiformis</name>
    <dbReference type="NCBI Taxonomy" id="1231"/>
    <lineage>
        <taxon>Bacteria</taxon>
        <taxon>Pseudomonadati</taxon>
        <taxon>Pseudomonadota</taxon>
        <taxon>Betaproteobacteria</taxon>
        <taxon>Nitrosomonadales</taxon>
        <taxon>Nitrosomonadaceae</taxon>
        <taxon>Nitrosospira</taxon>
    </lineage>
</organism>
<name>A0A1H8AX00_9PROT</name>
<dbReference type="RefSeq" id="WP_074743599.1">
    <property type="nucleotide sequence ID" value="NZ_FOCT01000001.1"/>
</dbReference>
<reference evidence="1 2" key="1">
    <citation type="submission" date="2016-10" db="EMBL/GenBank/DDBJ databases">
        <authorList>
            <person name="de Groot N.N."/>
        </authorList>
    </citation>
    <scope>NUCLEOTIDE SEQUENCE [LARGE SCALE GENOMIC DNA]</scope>
    <source>
        <strain evidence="1 2">Nl18</strain>
    </source>
</reference>
<dbReference type="Proteomes" id="UP000183898">
    <property type="component" value="Unassembled WGS sequence"/>
</dbReference>